<sequence>MMHEDQERVGSEEQIAQIKRLSSSSPTSRAARARRREGTRLSKSSRWMRSSRAGRRSKRSRMTGKQRRGKARRVRSRNRIPMNRGAVLPTGYGQLATAAGERDGQRLAQEGYHPNELQRFSLQARQAFAHFAHTLSPGLSSYPMIPLLSDAYMQGLASAFHGQLPTLMLLPTTMKLSVVMCAMNEEGRIGSVLQEVNRLALDEIYIVVNGSTDRTLEEARISSPQATIVHYPERVGHDVGRSIGAKLTRSEAVLFVDSDIAVPAEQLGAFLWSIAQGVDVALNDITPLLPPFDRQDSISYCKQWLNACLGRPDLESNSLTAVPHALSRQAIDRVGIEALSVPPRAQALALLHGLRTETAATIDVITHNQVKTTNSGANNQVAQLILGDHLEAFHTIWSWKGNALNEPQHSRQHIAVRRNRE</sequence>
<name>A0A1X7LTQ7_9BACL</name>
<comment type="cofactor">
    <cofactor evidence="1">
        <name>Mg(2+)</name>
        <dbReference type="ChEBI" id="CHEBI:18420"/>
    </cofactor>
</comment>
<comment type="catalytic activity">
    <reaction evidence="8">
        <text>(2R)-3-phosphoglycerate + UDP-alpha-D-glucose = (2R)-2-O-(alpha-D-glucopyranosyl)-3-phospho-glycerate + UDP + H(+)</text>
        <dbReference type="Rhea" id="RHEA:31319"/>
        <dbReference type="ChEBI" id="CHEBI:15378"/>
        <dbReference type="ChEBI" id="CHEBI:58223"/>
        <dbReference type="ChEBI" id="CHEBI:58272"/>
        <dbReference type="ChEBI" id="CHEBI:58885"/>
        <dbReference type="ChEBI" id="CHEBI:62600"/>
        <dbReference type="EC" id="2.4.1.266"/>
    </reaction>
    <physiologicalReaction direction="left-to-right" evidence="8">
        <dbReference type="Rhea" id="RHEA:31320"/>
    </physiologicalReaction>
</comment>
<keyword evidence="5" id="KW-0460">Magnesium</keyword>
<evidence type="ECO:0000313" key="12">
    <source>
        <dbReference type="EMBL" id="SMG56703.1"/>
    </source>
</evidence>
<keyword evidence="4 12" id="KW-0808">Transferase</keyword>
<evidence type="ECO:0000256" key="5">
    <source>
        <dbReference type="ARBA" id="ARBA00022842"/>
    </source>
</evidence>
<dbReference type="Proteomes" id="UP000193834">
    <property type="component" value="Unassembled WGS sequence"/>
</dbReference>
<dbReference type="InterPro" id="IPR050256">
    <property type="entry name" value="Glycosyltransferase_2"/>
</dbReference>
<dbReference type="SUPFAM" id="SSF53448">
    <property type="entry name" value="Nucleotide-diphospho-sugar transferases"/>
    <property type="match status" value="1"/>
</dbReference>
<organism evidence="12 13">
    <name type="scientific">Paenibacillus aquistagni</name>
    <dbReference type="NCBI Taxonomy" id="1852522"/>
    <lineage>
        <taxon>Bacteria</taxon>
        <taxon>Bacillati</taxon>
        <taxon>Bacillota</taxon>
        <taxon>Bacilli</taxon>
        <taxon>Bacillales</taxon>
        <taxon>Paenibacillaceae</taxon>
        <taxon>Paenibacillus</taxon>
    </lineage>
</organism>
<evidence type="ECO:0000256" key="7">
    <source>
        <dbReference type="ARBA" id="ARBA00040894"/>
    </source>
</evidence>
<feature type="compositionally biased region" description="Basic and acidic residues" evidence="10">
    <location>
        <begin position="1"/>
        <end position="11"/>
    </location>
</feature>
<dbReference type="InterPro" id="IPR001173">
    <property type="entry name" value="Glyco_trans_2-like"/>
</dbReference>
<evidence type="ECO:0000256" key="6">
    <source>
        <dbReference type="ARBA" id="ARBA00039022"/>
    </source>
</evidence>
<evidence type="ECO:0000256" key="4">
    <source>
        <dbReference type="ARBA" id="ARBA00022679"/>
    </source>
</evidence>
<feature type="domain" description="Glycosyltransferase 2-like" evidence="11">
    <location>
        <begin position="177"/>
        <end position="281"/>
    </location>
</feature>
<evidence type="ECO:0000256" key="8">
    <source>
        <dbReference type="ARBA" id="ARBA00048689"/>
    </source>
</evidence>
<dbReference type="EC" id="2.4.1.266" evidence="6"/>
<accession>A0A1X7LTQ7</accession>
<evidence type="ECO:0000256" key="2">
    <source>
        <dbReference type="ARBA" id="ARBA00006739"/>
    </source>
</evidence>
<evidence type="ECO:0000256" key="9">
    <source>
        <dbReference type="ARBA" id="ARBA00048997"/>
    </source>
</evidence>
<proteinExistence type="inferred from homology"/>
<comment type="catalytic activity">
    <reaction evidence="9">
        <text>an NDP-alpha-D-glucose + (2R)-3-phosphoglycerate = (2R)-2-O-(alpha-D-glucopyranosyl)-3-phospho-glycerate + a ribonucleoside 5'-diphosphate + H(+)</text>
        <dbReference type="Rhea" id="RHEA:47244"/>
        <dbReference type="ChEBI" id="CHEBI:15378"/>
        <dbReference type="ChEBI" id="CHEBI:57930"/>
        <dbReference type="ChEBI" id="CHEBI:58272"/>
        <dbReference type="ChEBI" id="CHEBI:62600"/>
        <dbReference type="ChEBI" id="CHEBI:76533"/>
        <dbReference type="EC" id="2.4.1.266"/>
    </reaction>
    <physiologicalReaction direction="left-to-right" evidence="9">
        <dbReference type="Rhea" id="RHEA:47245"/>
    </physiologicalReaction>
</comment>
<feature type="region of interest" description="Disordered" evidence="10">
    <location>
        <begin position="1"/>
        <end position="78"/>
    </location>
</feature>
<dbReference type="EMBL" id="FXAZ01000007">
    <property type="protein sequence ID" value="SMG56703.1"/>
    <property type="molecule type" value="Genomic_DNA"/>
</dbReference>
<protein>
    <recommendedName>
        <fullName evidence="7">Glucosyl-3-phosphoglycerate synthase</fullName>
        <ecNumber evidence="6">2.4.1.266</ecNumber>
    </recommendedName>
</protein>
<evidence type="ECO:0000256" key="3">
    <source>
        <dbReference type="ARBA" id="ARBA00022676"/>
    </source>
</evidence>
<dbReference type="Pfam" id="PF00535">
    <property type="entry name" value="Glycos_transf_2"/>
    <property type="match status" value="1"/>
</dbReference>
<feature type="compositionally biased region" description="Low complexity" evidence="10">
    <location>
        <begin position="20"/>
        <end position="30"/>
    </location>
</feature>
<evidence type="ECO:0000259" key="11">
    <source>
        <dbReference type="Pfam" id="PF00535"/>
    </source>
</evidence>
<evidence type="ECO:0000256" key="10">
    <source>
        <dbReference type="SAM" id="MobiDB-lite"/>
    </source>
</evidence>
<reference evidence="12 13" key="1">
    <citation type="submission" date="2017-04" db="EMBL/GenBank/DDBJ databases">
        <authorList>
            <person name="Afonso C.L."/>
            <person name="Miller P.J."/>
            <person name="Scott M.A."/>
            <person name="Spackman E."/>
            <person name="Goraichik I."/>
            <person name="Dimitrov K.M."/>
            <person name="Suarez D.L."/>
            <person name="Swayne D.E."/>
        </authorList>
    </citation>
    <scope>NUCLEOTIDE SEQUENCE [LARGE SCALE GENOMIC DNA]</scope>
    <source>
        <strain evidence="12 13">11</strain>
    </source>
</reference>
<dbReference type="Gene3D" id="3.90.550.10">
    <property type="entry name" value="Spore Coat Polysaccharide Biosynthesis Protein SpsA, Chain A"/>
    <property type="match status" value="1"/>
</dbReference>
<dbReference type="PANTHER" id="PTHR48090:SF10">
    <property type="entry name" value="GLUCOSYL-3-PHOSPHOGLYCERATE SYNTHASE"/>
    <property type="match status" value="1"/>
</dbReference>
<evidence type="ECO:0000313" key="13">
    <source>
        <dbReference type="Proteomes" id="UP000193834"/>
    </source>
</evidence>
<feature type="compositionally biased region" description="Basic residues" evidence="10">
    <location>
        <begin position="52"/>
        <end position="78"/>
    </location>
</feature>
<evidence type="ECO:0000256" key="1">
    <source>
        <dbReference type="ARBA" id="ARBA00001946"/>
    </source>
</evidence>
<gene>
    <name evidence="12" type="ORF">SAMN06295960_4217</name>
</gene>
<dbReference type="InterPro" id="IPR029044">
    <property type="entry name" value="Nucleotide-diphossugar_trans"/>
</dbReference>
<dbReference type="STRING" id="1852522.SAMN06295960_4217"/>
<comment type="similarity">
    <text evidence="2">Belongs to the glycosyltransferase 2 family.</text>
</comment>
<keyword evidence="3" id="KW-0328">Glycosyltransferase</keyword>
<keyword evidence="13" id="KW-1185">Reference proteome</keyword>
<dbReference type="RefSeq" id="WP_085497694.1">
    <property type="nucleotide sequence ID" value="NZ_FXAZ01000007.1"/>
</dbReference>
<dbReference type="PANTHER" id="PTHR48090">
    <property type="entry name" value="UNDECAPRENYL-PHOSPHATE 4-DEOXY-4-FORMAMIDO-L-ARABINOSE TRANSFERASE-RELATED"/>
    <property type="match status" value="1"/>
</dbReference>
<dbReference type="AlphaFoldDB" id="A0A1X7LTQ7"/>
<dbReference type="GO" id="GO:0016757">
    <property type="term" value="F:glycosyltransferase activity"/>
    <property type="evidence" value="ECO:0007669"/>
    <property type="project" value="UniProtKB-KW"/>
</dbReference>